<feature type="domain" description="SCP" evidence="1">
    <location>
        <begin position="45"/>
        <end position="124"/>
    </location>
</feature>
<dbReference type="InterPro" id="IPR014044">
    <property type="entry name" value="CAP_dom"/>
</dbReference>
<dbReference type="Pfam" id="PF00188">
    <property type="entry name" value="CAP"/>
    <property type="match status" value="1"/>
</dbReference>
<protein>
    <recommendedName>
        <fullName evidence="1">SCP domain-containing protein</fullName>
    </recommendedName>
</protein>
<evidence type="ECO:0000259" key="1">
    <source>
        <dbReference type="Pfam" id="PF00188"/>
    </source>
</evidence>
<evidence type="ECO:0000313" key="3">
    <source>
        <dbReference type="Proteomes" id="UP001207930"/>
    </source>
</evidence>
<sequence length="243" mass="26403">MTCLLSLAGGAMAAVPPEGIVFVPSAKEFETYRLIRDHPDQKRVQMVLDPRLCLAARKHAEDTQRRKFFAHMNPDQVNSNQRVLNEGYPLPANYTPSSNFVESMRGSGVDTPADSVAAWRASSSHAPHVFGQTAFYAGQVVFGVGHAPPSGHQYATYVFLSAPLPTGEQGSPLQILRPMVEVRSGSVALTQLPAQAIVEVWKAGPSLNNFTFDRTAVVGSNQRIPVGTATGNSGFFRLTYYRP</sequence>
<keyword evidence="3" id="KW-1185">Reference proteome</keyword>
<dbReference type="Gene3D" id="3.40.33.10">
    <property type="entry name" value="CAP"/>
    <property type="match status" value="1"/>
</dbReference>
<proteinExistence type="predicted"/>
<accession>A0ABT3FRT0</accession>
<gene>
    <name evidence="2" type="ORF">OKA04_14450</name>
</gene>
<name>A0ABT3FRT0_9BACT</name>
<comment type="caution">
    <text evidence="2">The sequence shown here is derived from an EMBL/GenBank/DDBJ whole genome shotgun (WGS) entry which is preliminary data.</text>
</comment>
<evidence type="ECO:0000313" key="2">
    <source>
        <dbReference type="EMBL" id="MCW1885936.1"/>
    </source>
</evidence>
<organism evidence="2 3">
    <name type="scientific">Luteolibacter flavescens</name>
    <dbReference type="NCBI Taxonomy" id="1859460"/>
    <lineage>
        <taxon>Bacteria</taxon>
        <taxon>Pseudomonadati</taxon>
        <taxon>Verrucomicrobiota</taxon>
        <taxon>Verrucomicrobiia</taxon>
        <taxon>Verrucomicrobiales</taxon>
        <taxon>Verrucomicrobiaceae</taxon>
        <taxon>Luteolibacter</taxon>
    </lineage>
</organism>
<dbReference type="EMBL" id="JAPDDS010000007">
    <property type="protein sequence ID" value="MCW1885936.1"/>
    <property type="molecule type" value="Genomic_DNA"/>
</dbReference>
<dbReference type="RefSeq" id="WP_264501893.1">
    <property type="nucleotide sequence ID" value="NZ_JAPDDS010000007.1"/>
</dbReference>
<reference evidence="2 3" key="1">
    <citation type="submission" date="2022-10" db="EMBL/GenBank/DDBJ databases">
        <title>Luteolibacter flavescens strain MCCC 1K03193, whole genome shotgun sequencing project.</title>
        <authorList>
            <person name="Zhao G."/>
            <person name="Shen L."/>
        </authorList>
    </citation>
    <scope>NUCLEOTIDE SEQUENCE [LARGE SCALE GENOMIC DNA]</scope>
    <source>
        <strain evidence="2 3">MCCC 1K03193</strain>
    </source>
</reference>
<dbReference type="InterPro" id="IPR035940">
    <property type="entry name" value="CAP_sf"/>
</dbReference>
<dbReference type="Proteomes" id="UP001207930">
    <property type="component" value="Unassembled WGS sequence"/>
</dbReference>